<comment type="caution">
    <text evidence="1">The sequence shown here is derived from an EMBL/GenBank/DDBJ whole genome shotgun (WGS) entry which is preliminary data.</text>
</comment>
<evidence type="ECO:0000313" key="1">
    <source>
        <dbReference type="EMBL" id="TCS38013.1"/>
    </source>
</evidence>
<dbReference type="AlphaFoldDB" id="A0A4R3HZ94"/>
<gene>
    <name evidence="1" type="ORF">EDC30_103305</name>
</gene>
<name>A0A4R3HZ94_PAULE</name>
<protein>
    <recommendedName>
        <fullName evidence="3">GIY-YIG nuclease family protein</fullName>
    </recommendedName>
</protein>
<organism evidence="1 2">
    <name type="scientific">Paucimonas lemoignei</name>
    <name type="common">Pseudomonas lemoignei</name>
    <dbReference type="NCBI Taxonomy" id="29443"/>
    <lineage>
        <taxon>Bacteria</taxon>
        <taxon>Pseudomonadati</taxon>
        <taxon>Pseudomonadota</taxon>
        <taxon>Betaproteobacteria</taxon>
        <taxon>Burkholderiales</taxon>
        <taxon>Burkholderiaceae</taxon>
        <taxon>Paucimonas</taxon>
    </lineage>
</organism>
<dbReference type="Proteomes" id="UP000295382">
    <property type="component" value="Unassembled WGS sequence"/>
</dbReference>
<accession>A0A4R3HZ94</accession>
<keyword evidence="2" id="KW-1185">Reference proteome</keyword>
<dbReference type="EMBL" id="SLZQ01000003">
    <property type="protein sequence ID" value="TCS38013.1"/>
    <property type="molecule type" value="Genomic_DNA"/>
</dbReference>
<reference evidence="1 2" key="1">
    <citation type="submission" date="2019-03" db="EMBL/GenBank/DDBJ databases">
        <title>Genomic Encyclopedia of Type Strains, Phase IV (KMG-IV): sequencing the most valuable type-strain genomes for metagenomic binning, comparative biology and taxonomic classification.</title>
        <authorList>
            <person name="Goeker M."/>
        </authorList>
    </citation>
    <scope>NUCLEOTIDE SEQUENCE [LARGE SCALE GENOMIC DNA]</scope>
    <source>
        <strain evidence="1 2">DSM 7445</strain>
    </source>
</reference>
<dbReference type="InterPro" id="IPR035901">
    <property type="entry name" value="GIY-YIG_endonuc_sf"/>
</dbReference>
<dbReference type="Gene3D" id="3.40.1440.10">
    <property type="entry name" value="GIY-YIG endonuclease"/>
    <property type="match status" value="1"/>
</dbReference>
<proteinExistence type="predicted"/>
<dbReference type="CDD" id="cd10451">
    <property type="entry name" value="GIY-YIG_LuxR_like"/>
    <property type="match status" value="1"/>
</dbReference>
<evidence type="ECO:0008006" key="3">
    <source>
        <dbReference type="Google" id="ProtNLM"/>
    </source>
</evidence>
<sequence>MGIYIIRDKETGQTLVASSRNVYGAMNRAQFELRLRSHANKTLQAKWDRGGPDRFEFELVELLKEREDSNFDYGEELRTLEQLYREQYEQQAGAIR</sequence>
<evidence type="ECO:0000313" key="2">
    <source>
        <dbReference type="Proteomes" id="UP000295382"/>
    </source>
</evidence>